<dbReference type="Gene3D" id="1.50.40.10">
    <property type="entry name" value="Mitochondrial carrier domain"/>
    <property type="match status" value="1"/>
</dbReference>
<evidence type="ECO:0000256" key="2">
    <source>
        <dbReference type="ARBA" id="ARBA00006375"/>
    </source>
</evidence>
<dbReference type="Pfam" id="PF00153">
    <property type="entry name" value="Mito_carr"/>
    <property type="match status" value="3"/>
</dbReference>
<feature type="repeat" description="Solcar" evidence="10">
    <location>
        <begin position="248"/>
        <end position="333"/>
    </location>
</feature>
<keyword evidence="6" id="KW-0999">Mitochondrion inner membrane</keyword>
<evidence type="ECO:0000256" key="9">
    <source>
        <dbReference type="ARBA" id="ARBA00023136"/>
    </source>
</evidence>
<evidence type="ECO:0000256" key="5">
    <source>
        <dbReference type="ARBA" id="ARBA00022737"/>
    </source>
</evidence>
<dbReference type="InterPro" id="IPR023395">
    <property type="entry name" value="MCP_dom_sf"/>
</dbReference>
<keyword evidence="8" id="KW-0496">Mitochondrion</keyword>
<evidence type="ECO:0000313" key="12">
    <source>
        <dbReference type="EMBL" id="VUG18474.1"/>
    </source>
</evidence>
<dbReference type="GO" id="GO:0005743">
    <property type="term" value="C:mitochondrial inner membrane"/>
    <property type="evidence" value="ECO:0007669"/>
    <property type="project" value="UniProtKB-SubCell"/>
</dbReference>
<dbReference type="PRINTS" id="PR00926">
    <property type="entry name" value="MITOCARRIER"/>
</dbReference>
<dbReference type="GO" id="GO:0015215">
    <property type="term" value="F:nucleotide transmembrane transporter activity"/>
    <property type="evidence" value="ECO:0007669"/>
    <property type="project" value="UniProtKB-ARBA"/>
</dbReference>
<evidence type="ECO:0000256" key="6">
    <source>
        <dbReference type="ARBA" id="ARBA00022792"/>
    </source>
</evidence>
<keyword evidence="7" id="KW-1133">Transmembrane helix</keyword>
<keyword evidence="3 11" id="KW-0813">Transport</keyword>
<proteinExistence type="inferred from homology"/>
<dbReference type="SUPFAM" id="SSF103506">
    <property type="entry name" value="Mitochondrial carrier"/>
    <property type="match status" value="1"/>
</dbReference>
<comment type="subcellular location">
    <subcellularLocation>
        <location evidence="1">Mitochondrion inner membrane</location>
        <topology evidence="1">Multi-pass membrane protein</topology>
    </subcellularLocation>
</comment>
<feature type="repeat" description="Solcar" evidence="10">
    <location>
        <begin position="37"/>
        <end position="135"/>
    </location>
</feature>
<evidence type="ECO:0000256" key="11">
    <source>
        <dbReference type="RuleBase" id="RU000488"/>
    </source>
</evidence>
<evidence type="ECO:0000256" key="8">
    <source>
        <dbReference type="ARBA" id="ARBA00023128"/>
    </source>
</evidence>
<evidence type="ECO:0000256" key="10">
    <source>
        <dbReference type="PROSITE-ProRule" id="PRU00282"/>
    </source>
</evidence>
<organism evidence="12 13">
    <name type="scientific">Dekkera bruxellensis</name>
    <name type="common">Brettanomyces custersii</name>
    <dbReference type="NCBI Taxonomy" id="5007"/>
    <lineage>
        <taxon>Eukaryota</taxon>
        <taxon>Fungi</taxon>
        <taxon>Dikarya</taxon>
        <taxon>Ascomycota</taxon>
        <taxon>Saccharomycotina</taxon>
        <taxon>Pichiomycetes</taxon>
        <taxon>Pichiales</taxon>
        <taxon>Pichiaceae</taxon>
        <taxon>Brettanomyces</taxon>
    </lineage>
</organism>
<gene>
    <name evidence="12" type="primary">FLX1</name>
    <name evidence="12" type="ORF">DEBR0S3_12222G</name>
</gene>
<reference evidence="12 13" key="1">
    <citation type="submission" date="2019-07" db="EMBL/GenBank/DDBJ databases">
        <authorList>
            <person name="Friedrich A."/>
            <person name="Schacherer J."/>
        </authorList>
    </citation>
    <scope>NUCLEOTIDE SEQUENCE [LARGE SCALE GENOMIC DNA]</scope>
</reference>
<comment type="similarity">
    <text evidence="2 11">Belongs to the mitochondrial carrier (TC 2.A.29) family.</text>
</comment>
<keyword evidence="4 10" id="KW-0812">Transmembrane</keyword>
<keyword evidence="9 10" id="KW-0472">Membrane</keyword>
<dbReference type="PANTHER" id="PTHR45683">
    <property type="entry name" value="MITOCHONDRIAL NICOTINAMIDE ADENINE DINUCLEOTIDE TRANSPORTER 1-RELATED-RELATED"/>
    <property type="match status" value="1"/>
</dbReference>
<dbReference type="InterPro" id="IPR002067">
    <property type="entry name" value="MCP"/>
</dbReference>
<dbReference type="PROSITE" id="PS50920">
    <property type="entry name" value="SOLCAR"/>
    <property type="match status" value="3"/>
</dbReference>
<evidence type="ECO:0000256" key="7">
    <source>
        <dbReference type="ARBA" id="ARBA00022989"/>
    </source>
</evidence>
<keyword evidence="13" id="KW-1185">Reference proteome</keyword>
<evidence type="ECO:0000256" key="3">
    <source>
        <dbReference type="ARBA" id="ARBA00022448"/>
    </source>
</evidence>
<name>A0A7D9CY06_DEKBR</name>
<dbReference type="EMBL" id="CABFWN010000003">
    <property type="protein sequence ID" value="VUG18474.1"/>
    <property type="molecule type" value="Genomic_DNA"/>
</dbReference>
<sequence>MVDDAVGGKVTDARTLAIKGLNNTPPDDGITEASQYRANLVEGIAGFSAGFTTTLVSHPLDFMKLRMQLDKTSPSQWKAVKNIISHLLLTSTSADGKVHGLSVIKNVYRGVGPNLVGSTAAWALYFSFYREYKDLILKYTDSTFNDSNLNSAEYLLSAFGAGWTTSILTNPIWVIKTRMIATSRQAPGAYASIIDGIKQIYRYEGFVGYYKGLSPALLNVSQGALQFSIYDTFKHHFILRKGSPERKLTTFEYLYSSAISKITATMTLYPLQVIRSRLQVNNGLRTISARQLVYKIAKEEGLKGFYKGLLANIIRVVPATCITFTVYEETRASLTL</sequence>
<keyword evidence="5" id="KW-0677">Repeat</keyword>
<evidence type="ECO:0000256" key="1">
    <source>
        <dbReference type="ARBA" id="ARBA00004448"/>
    </source>
</evidence>
<dbReference type="InterPro" id="IPR018108">
    <property type="entry name" value="MCP_transmembrane"/>
</dbReference>
<feature type="repeat" description="Solcar" evidence="10">
    <location>
        <begin position="149"/>
        <end position="236"/>
    </location>
</feature>
<accession>A0A7D9CY06</accession>
<evidence type="ECO:0000313" key="13">
    <source>
        <dbReference type="Proteomes" id="UP000478008"/>
    </source>
</evidence>
<protein>
    <submittedName>
        <fullName evidence="12">DEBR0S3_12222g1_1</fullName>
    </submittedName>
</protein>
<dbReference type="AlphaFoldDB" id="A0A7D9CY06"/>
<dbReference type="Proteomes" id="UP000478008">
    <property type="component" value="Unassembled WGS sequence"/>
</dbReference>
<evidence type="ECO:0000256" key="4">
    <source>
        <dbReference type="ARBA" id="ARBA00022692"/>
    </source>
</evidence>
<dbReference type="InterPro" id="IPR044712">
    <property type="entry name" value="SLC25A32-like"/>
</dbReference>